<dbReference type="SUPFAM" id="SSF49899">
    <property type="entry name" value="Concanavalin A-like lectins/glucanases"/>
    <property type="match status" value="1"/>
</dbReference>
<evidence type="ECO:0000256" key="3">
    <source>
        <dbReference type="ARBA" id="ARBA00022737"/>
    </source>
</evidence>
<dbReference type="InterPro" id="IPR006614">
    <property type="entry name" value="Peroxin/Ferlin"/>
</dbReference>
<evidence type="ECO:0000256" key="1">
    <source>
        <dbReference type="ARBA" id="ARBA00005966"/>
    </source>
</evidence>
<dbReference type="SMART" id="SM00276">
    <property type="entry name" value="GLECT"/>
    <property type="match status" value="1"/>
</dbReference>
<evidence type="ECO:0000313" key="5">
    <source>
        <dbReference type="EMBL" id="VEN49847.1"/>
    </source>
</evidence>
<evidence type="ECO:0000256" key="2">
    <source>
        <dbReference type="ARBA" id="ARBA00022734"/>
    </source>
</evidence>
<proteinExistence type="inferred from homology"/>
<dbReference type="PANTHER" id="PTHR23250">
    <property type="entry name" value="DYSFERLIN-RELATED"/>
    <property type="match status" value="1"/>
</dbReference>
<dbReference type="InterPro" id="IPR006624">
    <property type="entry name" value="Beta-propeller_rpt_TECPR"/>
</dbReference>
<protein>
    <recommendedName>
        <fullName evidence="4">Galectin domain-containing protein</fullName>
    </recommendedName>
</protein>
<dbReference type="CDD" id="cd00070">
    <property type="entry name" value="GLECT"/>
    <property type="match status" value="1"/>
</dbReference>
<dbReference type="GO" id="GO:0030246">
    <property type="term" value="F:carbohydrate binding"/>
    <property type="evidence" value="ECO:0007669"/>
    <property type="project" value="UniProtKB-KW"/>
</dbReference>
<comment type="similarity">
    <text evidence="1">Belongs to the TECPR1 family.</text>
</comment>
<feature type="domain" description="Galectin" evidence="4">
    <location>
        <begin position="742"/>
        <end position="881"/>
    </location>
</feature>
<dbReference type="InterPro" id="IPR013320">
    <property type="entry name" value="ConA-like_dom_sf"/>
</dbReference>
<dbReference type="GO" id="GO:0098588">
    <property type="term" value="C:bounding membrane of organelle"/>
    <property type="evidence" value="ECO:0007669"/>
    <property type="project" value="UniProtKB-ARBA"/>
</dbReference>
<reference evidence="5 6" key="1">
    <citation type="submission" date="2019-01" db="EMBL/GenBank/DDBJ databases">
        <authorList>
            <person name="Sayadi A."/>
        </authorList>
    </citation>
    <scope>NUCLEOTIDE SEQUENCE [LARGE SCALE GENOMIC DNA]</scope>
</reference>
<dbReference type="InterPro" id="IPR010482">
    <property type="entry name" value="TECPR1-like_DysF"/>
</dbReference>
<dbReference type="AlphaFoldDB" id="A0A653CRD4"/>
<sequence length="1268" mass="141702">MPSSFLFGINSEGRVHTLSTTGTGWRELPYGGQEFKKLTAVPHFLWALGGDYQIYVYVHGLDVPIRVREETYENERWLPIEGFSSRLLPTDRFHFSNADGTVDRSIDKIRLPSMAWQWEGDWRKELTLDGQPLDHDGWAYAVDFPSTFYPKKQWSSCVRRRLWVRFRKYSAMNSWCAIAPLHKDATNEPFIDVSIGGQNIPGADPGTLMVWGVTSHNRVMIRSGVCTSFPEGSRWTAIPTPEGCEVLQLNVGPTGLVWAALLDGRALVRVGVSRECLQGTSWVDVKPPSDGLKIIQLSVGTNAVWAITQDKHVWFRKEVNGMATMCESLCTGSGWVEMFGRMAQISVAANNQIFAVGADDRLAYYRFGVTEEDRTGKKWRALKAPMQVSRASSSASFGSDRLHRSFNNLQSRPSSMIEQHVTSINGEHSHSAPTAAAASLPAGDLGARYETQPRHPRAWSPVHSAGSVVATEARPDTDGSVWSVGESSSCIFAEDEELGWAEFEASWSWIEAGACTVDPSPPLPNWFGDSSGCGSSSSLDVDAPWRQSILRELRRRTPPDDQFAHYERPGEAAASWVHKGEARVQRGGDAGSWIDCLLELEWVQEGSLGNTGSIMCTGSLTILNADGASTLHIVSLNDITCVQMCSDPGTPRLAIHVPRYHTPVIRLAFNSDALLEEWQAHFSTTCGKLRGTTEKSSDESVWAATTYGDIFVWDPTRMEANQLREDECYVQKFDLTGKESPFKVALHVGCCPGTVITFTGCIGDEAERIGINLEAPPTYKPKHKTFTELENTCLHLNPRFKDECVVRNSMIEGEWMSEETEGGNPFVRGQEFNLRIETSEDAFLIFVNEDKFCLYRHRLPPESACFLSFWGKLKPFKVVIKSPRIILDMLNLYWRQLGGHLRRVESCKVGVTWGIGYDHTPWVYTGGWGGGFLGTLDSHNVHPMTDSQDFRVYENQRWNPVTGYTSAGLPTDRYMWSDATGKLKRTRDQVKLLSSRWQWVSDWMVDFHVPGGADKEGWQYAVDFPASFHANKQFTDYVRRRRWYRRCAIATTGPWQELGHTKLLEVTLEPVEDYEDTVISVWAIASGGAAMVRVGVSKCNPMGHVWEHVNTDQPLNSISCSPYTQVWAIGKKGCAYVRIGITKEKLEGEKWVAVEPPNGGQLKQVSVNKAGIWAVDLHGRLHVRKEVSEKFPEGTHWQTILPDPTILNSAPNTRGFKHVSVGENQVWIVTDGGTIARREGICKTNPAGVSWDIGIPGFFQYVSIKAFS</sequence>
<gene>
    <name evidence="5" type="ORF">CALMAC_LOCUS10821</name>
</gene>
<dbReference type="Pfam" id="PF00337">
    <property type="entry name" value="Gal-bind_lectin"/>
    <property type="match status" value="1"/>
</dbReference>
<dbReference type="SMART" id="SM00693">
    <property type="entry name" value="DysFN"/>
    <property type="match status" value="2"/>
</dbReference>
<dbReference type="EMBL" id="CAACVG010008447">
    <property type="protein sequence ID" value="VEN49847.1"/>
    <property type="molecule type" value="Genomic_DNA"/>
</dbReference>
<dbReference type="InterPro" id="IPR051513">
    <property type="entry name" value="Tectonin_beta-prop"/>
</dbReference>
<dbReference type="SMART" id="SM00694">
    <property type="entry name" value="DysFC"/>
    <property type="match status" value="2"/>
</dbReference>
<dbReference type="OrthoDB" id="72441at2759"/>
<keyword evidence="3" id="KW-0677">Repeat</keyword>
<name>A0A653CRD4_CALMS</name>
<dbReference type="Pfam" id="PF06462">
    <property type="entry name" value="Hyd_WA"/>
    <property type="match status" value="3"/>
</dbReference>
<dbReference type="Pfam" id="PF19193">
    <property type="entry name" value="Tectonin"/>
    <property type="match status" value="2"/>
</dbReference>
<dbReference type="PROSITE" id="PS51304">
    <property type="entry name" value="GALECTIN"/>
    <property type="match status" value="1"/>
</dbReference>
<dbReference type="Proteomes" id="UP000410492">
    <property type="component" value="Unassembled WGS sequence"/>
</dbReference>
<organism evidence="5 6">
    <name type="scientific">Callosobruchus maculatus</name>
    <name type="common">Southern cowpea weevil</name>
    <name type="synonym">Pulse bruchid</name>
    <dbReference type="NCBI Taxonomy" id="64391"/>
    <lineage>
        <taxon>Eukaryota</taxon>
        <taxon>Metazoa</taxon>
        <taxon>Ecdysozoa</taxon>
        <taxon>Arthropoda</taxon>
        <taxon>Hexapoda</taxon>
        <taxon>Insecta</taxon>
        <taxon>Pterygota</taxon>
        <taxon>Neoptera</taxon>
        <taxon>Endopterygota</taxon>
        <taxon>Coleoptera</taxon>
        <taxon>Polyphaga</taxon>
        <taxon>Cucujiformia</taxon>
        <taxon>Chrysomeloidea</taxon>
        <taxon>Chrysomelidae</taxon>
        <taxon>Bruchinae</taxon>
        <taxon>Bruchini</taxon>
        <taxon>Callosobruchus</taxon>
    </lineage>
</organism>
<dbReference type="GO" id="GO:0005737">
    <property type="term" value="C:cytoplasm"/>
    <property type="evidence" value="ECO:0007669"/>
    <property type="project" value="UniProtKB-ARBA"/>
</dbReference>
<dbReference type="Gene3D" id="2.60.120.200">
    <property type="match status" value="1"/>
</dbReference>
<dbReference type="SMART" id="SM00706">
    <property type="entry name" value="TECPR"/>
    <property type="match status" value="8"/>
</dbReference>
<dbReference type="InterPro" id="IPR001079">
    <property type="entry name" value="Galectin_CRD"/>
</dbReference>
<evidence type="ECO:0000313" key="6">
    <source>
        <dbReference type="Proteomes" id="UP000410492"/>
    </source>
</evidence>
<dbReference type="PANTHER" id="PTHR23250:SF1">
    <property type="entry name" value="TECTONIN BETA-PROPELLER REPEAT-CONTAINING PROTEIN 1"/>
    <property type="match status" value="1"/>
</dbReference>
<evidence type="ECO:0000259" key="4">
    <source>
        <dbReference type="PROSITE" id="PS51304"/>
    </source>
</evidence>
<dbReference type="Pfam" id="PF06398">
    <property type="entry name" value="Pex24p"/>
    <property type="match status" value="1"/>
</dbReference>
<keyword evidence="6" id="KW-1185">Reference proteome</keyword>
<accession>A0A653CRD4</accession>
<dbReference type="SMART" id="SM00908">
    <property type="entry name" value="Gal-bind_lectin"/>
    <property type="match status" value="1"/>
</dbReference>
<keyword evidence="2" id="KW-0430">Lectin</keyword>